<feature type="compositionally biased region" description="Basic and acidic residues" evidence="1">
    <location>
        <begin position="26"/>
        <end position="35"/>
    </location>
</feature>
<evidence type="ECO:0000313" key="3">
    <source>
        <dbReference type="Proteomes" id="UP001321473"/>
    </source>
</evidence>
<evidence type="ECO:0000256" key="1">
    <source>
        <dbReference type="SAM" id="MobiDB-lite"/>
    </source>
</evidence>
<evidence type="ECO:0000313" key="2">
    <source>
        <dbReference type="EMBL" id="KAK8762637.1"/>
    </source>
</evidence>
<keyword evidence="3" id="KW-1185">Reference proteome</keyword>
<proteinExistence type="predicted"/>
<dbReference type="EMBL" id="JARKHS020029905">
    <property type="protein sequence ID" value="KAK8762637.1"/>
    <property type="molecule type" value="Genomic_DNA"/>
</dbReference>
<comment type="caution">
    <text evidence="2">The sequence shown here is derived from an EMBL/GenBank/DDBJ whole genome shotgun (WGS) entry which is preliminary data.</text>
</comment>
<organism evidence="2 3">
    <name type="scientific">Amblyomma americanum</name>
    <name type="common">Lone star tick</name>
    <dbReference type="NCBI Taxonomy" id="6943"/>
    <lineage>
        <taxon>Eukaryota</taxon>
        <taxon>Metazoa</taxon>
        <taxon>Ecdysozoa</taxon>
        <taxon>Arthropoda</taxon>
        <taxon>Chelicerata</taxon>
        <taxon>Arachnida</taxon>
        <taxon>Acari</taxon>
        <taxon>Parasitiformes</taxon>
        <taxon>Ixodida</taxon>
        <taxon>Ixodoidea</taxon>
        <taxon>Ixodidae</taxon>
        <taxon>Amblyomminae</taxon>
        <taxon>Amblyomma</taxon>
    </lineage>
</organism>
<protein>
    <submittedName>
        <fullName evidence="2">Uncharacterized protein</fullName>
    </submittedName>
</protein>
<dbReference type="Proteomes" id="UP001321473">
    <property type="component" value="Unassembled WGS sequence"/>
</dbReference>
<reference evidence="2 3" key="1">
    <citation type="journal article" date="2023" name="Arcadia Sci">
        <title>De novo assembly of a long-read Amblyomma americanum tick genome.</title>
        <authorList>
            <person name="Chou S."/>
            <person name="Poskanzer K.E."/>
            <person name="Rollins M."/>
            <person name="Thuy-Boun P.S."/>
        </authorList>
    </citation>
    <scope>NUCLEOTIDE SEQUENCE [LARGE SCALE GENOMIC DNA]</scope>
    <source>
        <strain evidence="2">F_SG_1</strain>
        <tissue evidence="2">Salivary glands</tissue>
    </source>
</reference>
<dbReference type="AlphaFoldDB" id="A0AAQ4DJJ7"/>
<feature type="non-terminal residue" evidence="2">
    <location>
        <position position="1"/>
    </location>
</feature>
<name>A0AAQ4DJJ7_AMBAM</name>
<gene>
    <name evidence="2" type="ORF">V5799_026090</name>
</gene>
<accession>A0AAQ4DJJ7</accession>
<sequence length="62" mass="7195">FYVEQPTPRKLAEDNDTSKPSVSQKTRQEWEERGRTPLTTSHPLKHTAKSLENKTTRNRSLS</sequence>
<feature type="region of interest" description="Disordered" evidence="1">
    <location>
        <begin position="1"/>
        <end position="62"/>
    </location>
</feature>